<evidence type="ECO:0000313" key="2">
    <source>
        <dbReference type="EMBL" id="CAK7946936.1"/>
    </source>
</evidence>
<proteinExistence type="predicted"/>
<protein>
    <submittedName>
        <fullName evidence="2">Uncharacterized protein</fullName>
    </submittedName>
</protein>
<evidence type="ECO:0000313" key="3">
    <source>
        <dbReference type="Proteomes" id="UP001162060"/>
    </source>
</evidence>
<dbReference type="AlphaFoldDB" id="A0AAV1VKS0"/>
<accession>A0AAV1VKS0</accession>
<name>A0AAV1VKS0_9STRA</name>
<feature type="compositionally biased region" description="Basic and acidic residues" evidence="1">
    <location>
        <begin position="19"/>
        <end position="35"/>
    </location>
</feature>
<dbReference type="Proteomes" id="UP001162060">
    <property type="component" value="Unassembled WGS sequence"/>
</dbReference>
<sequence length="177" mass="19671">MGLGFGEAIRSTCVGQSEFRNEEARGERAKEEGGGRMDGWTEGVSGARMGRLRQSRRRITVASQRVGATGLRVGKGRDRRLFELEKRRVLYRRGGKQILLRQGRMAPAFGKASATSWSEGHERTRLDQLVETTLLQPFTFVVAEIVSDILTDKYRIARPSGDHGLLGISIVNWLVAA</sequence>
<dbReference type="EMBL" id="CAKLBY020000378">
    <property type="protein sequence ID" value="CAK7946936.1"/>
    <property type="molecule type" value="Genomic_DNA"/>
</dbReference>
<evidence type="ECO:0000256" key="1">
    <source>
        <dbReference type="SAM" id="MobiDB-lite"/>
    </source>
</evidence>
<comment type="caution">
    <text evidence="2">The sequence shown here is derived from an EMBL/GenBank/DDBJ whole genome shotgun (WGS) entry which is preliminary data.</text>
</comment>
<organism evidence="2 3">
    <name type="scientific">Peronospora matthiolae</name>
    <dbReference type="NCBI Taxonomy" id="2874970"/>
    <lineage>
        <taxon>Eukaryota</taxon>
        <taxon>Sar</taxon>
        <taxon>Stramenopiles</taxon>
        <taxon>Oomycota</taxon>
        <taxon>Peronosporomycetes</taxon>
        <taxon>Peronosporales</taxon>
        <taxon>Peronosporaceae</taxon>
        <taxon>Peronospora</taxon>
    </lineage>
</organism>
<reference evidence="2" key="1">
    <citation type="submission" date="2024-01" db="EMBL/GenBank/DDBJ databases">
        <authorList>
            <person name="Webb A."/>
        </authorList>
    </citation>
    <scope>NUCLEOTIDE SEQUENCE</scope>
    <source>
        <strain evidence="2">Pm1</strain>
    </source>
</reference>
<feature type="region of interest" description="Disordered" evidence="1">
    <location>
        <begin position="18"/>
        <end position="43"/>
    </location>
</feature>
<gene>
    <name evidence="2" type="ORF">PM001_LOCUS32086</name>
</gene>